<keyword evidence="2" id="KW-1185">Reference proteome</keyword>
<accession>A0A4Y3PK00</accession>
<dbReference type="AlphaFoldDB" id="A0A4Y3PK00"/>
<reference evidence="1 2" key="1">
    <citation type="submission" date="2019-06" db="EMBL/GenBank/DDBJ databases">
        <title>Whole genome shotgun sequence of Brevibacillus parabrevis NBRC 12334.</title>
        <authorList>
            <person name="Hosoyama A."/>
            <person name="Uohara A."/>
            <person name="Ohji S."/>
            <person name="Ichikawa N."/>
        </authorList>
    </citation>
    <scope>NUCLEOTIDE SEQUENCE [LARGE SCALE GENOMIC DNA]</scope>
    <source>
        <strain evidence="1 2">NBRC 12334</strain>
    </source>
</reference>
<dbReference type="EMBL" id="BJMH01000011">
    <property type="protein sequence ID" value="GEB33145.1"/>
    <property type="molecule type" value="Genomic_DNA"/>
</dbReference>
<dbReference type="STRING" id="54914.AV540_18915"/>
<dbReference type="RefSeq" id="WP_122964940.1">
    <property type="nucleotide sequence ID" value="NZ_BJMH01000011.1"/>
</dbReference>
<comment type="caution">
    <text evidence="1">The sequence shown here is derived from an EMBL/GenBank/DDBJ whole genome shotgun (WGS) entry which is preliminary data.</text>
</comment>
<gene>
    <name evidence="1" type="ORF">BPA01_27250</name>
</gene>
<proteinExistence type="predicted"/>
<protein>
    <submittedName>
        <fullName evidence="1">Uncharacterized protein</fullName>
    </submittedName>
</protein>
<sequence>MTSEQIAILKQFGFCIEGEQVKHLKLGIVTDSKEFARFSTPEQLREHIKQLLRNQCLWKQKRGEQ</sequence>
<name>A0A4Y3PK00_BREPA</name>
<organism evidence="1 2">
    <name type="scientific">Brevibacillus parabrevis</name>
    <dbReference type="NCBI Taxonomy" id="54914"/>
    <lineage>
        <taxon>Bacteria</taxon>
        <taxon>Bacillati</taxon>
        <taxon>Bacillota</taxon>
        <taxon>Bacilli</taxon>
        <taxon>Bacillales</taxon>
        <taxon>Paenibacillaceae</taxon>
        <taxon>Brevibacillus</taxon>
    </lineage>
</organism>
<evidence type="ECO:0000313" key="1">
    <source>
        <dbReference type="EMBL" id="GEB33145.1"/>
    </source>
</evidence>
<evidence type="ECO:0000313" key="2">
    <source>
        <dbReference type="Proteomes" id="UP000316882"/>
    </source>
</evidence>
<dbReference type="Proteomes" id="UP000316882">
    <property type="component" value="Unassembled WGS sequence"/>
</dbReference>